<feature type="binding site" evidence="6">
    <location>
        <position position="10"/>
    </location>
    <ligand>
        <name>FMN</name>
        <dbReference type="ChEBI" id="CHEBI:58210"/>
    </ligand>
</feature>
<evidence type="ECO:0000256" key="6">
    <source>
        <dbReference type="HAMAP-Rule" id="MF_01216"/>
    </source>
</evidence>
<dbReference type="PANTHER" id="PTHR43741">
    <property type="entry name" value="FMN-DEPENDENT NADH-AZOREDUCTASE 1"/>
    <property type="match status" value="1"/>
</dbReference>
<sequence length="215" mass="24034">MPTLLHIESSPRKKRSASIEVATSYMDAWRNAGPDRHVEVLDLWAAELPQLDGDALEAKYADLEGASLNDAQKRAWDVFRQISQRLHNADVLMFSVPMWNFSVPYKLKHFIDVVSHRGLLFSYDERGLTGLLTGKKAVVVYAKGLRYATDAATPAGMPDFQQPFLDAWLRFIGVTDIESIVVEKTLLGAQTDRIGRQAACERAAAMAARELERPC</sequence>
<proteinExistence type="inferred from homology"/>
<dbReference type="Proteomes" id="UP000406256">
    <property type="component" value="Unassembled WGS sequence"/>
</dbReference>
<dbReference type="EMBL" id="CABPSB010000045">
    <property type="protein sequence ID" value="VVE57663.1"/>
    <property type="molecule type" value="Genomic_DNA"/>
</dbReference>
<evidence type="ECO:0000313" key="8">
    <source>
        <dbReference type="EMBL" id="VVE57663.1"/>
    </source>
</evidence>
<dbReference type="Pfam" id="PF02525">
    <property type="entry name" value="Flavodoxin_2"/>
    <property type="match status" value="1"/>
</dbReference>
<feature type="domain" description="Flavodoxin-like fold" evidence="7">
    <location>
        <begin position="3"/>
        <end position="203"/>
    </location>
</feature>
<keyword evidence="9" id="KW-1185">Reference proteome</keyword>
<evidence type="ECO:0000256" key="5">
    <source>
        <dbReference type="ARBA" id="ARBA00048542"/>
    </source>
</evidence>
<name>A0A5E4ZBW6_9BURK</name>
<dbReference type="PANTHER" id="PTHR43741:SF4">
    <property type="entry name" value="FMN-DEPENDENT NADH:QUINONE OXIDOREDUCTASE"/>
    <property type="match status" value="1"/>
</dbReference>
<protein>
    <recommendedName>
        <fullName evidence="6">FMN dependent NADH:quinone oxidoreductase</fullName>
        <ecNumber evidence="6">1.6.5.-</ecNumber>
    </recommendedName>
    <alternativeName>
        <fullName evidence="6">Azo-dye reductase</fullName>
    </alternativeName>
    <alternativeName>
        <fullName evidence="6">FMN-dependent NADH-azo compound oxidoreductase</fullName>
    </alternativeName>
    <alternativeName>
        <fullName evidence="6">FMN-dependent NADH-azoreductase</fullName>
        <ecNumber evidence="6">1.7.1.17</ecNumber>
    </alternativeName>
</protein>
<organism evidence="8 9">
    <name type="scientific">Pandoraea anhela</name>
    <dbReference type="NCBI Taxonomy" id="2508295"/>
    <lineage>
        <taxon>Bacteria</taxon>
        <taxon>Pseudomonadati</taxon>
        <taxon>Pseudomonadota</taxon>
        <taxon>Betaproteobacteria</taxon>
        <taxon>Burkholderiales</taxon>
        <taxon>Burkholderiaceae</taxon>
        <taxon>Pandoraea</taxon>
    </lineage>
</organism>
<comment type="catalytic activity">
    <reaction evidence="6">
        <text>2 a quinone + NADH + H(+) = 2 a 1,4-benzosemiquinone + NAD(+)</text>
        <dbReference type="Rhea" id="RHEA:65952"/>
        <dbReference type="ChEBI" id="CHEBI:15378"/>
        <dbReference type="ChEBI" id="CHEBI:57540"/>
        <dbReference type="ChEBI" id="CHEBI:57945"/>
        <dbReference type="ChEBI" id="CHEBI:132124"/>
        <dbReference type="ChEBI" id="CHEBI:134225"/>
    </reaction>
</comment>
<dbReference type="InterPro" id="IPR023048">
    <property type="entry name" value="NADH:quinone_OxRdtase_FMN_depd"/>
</dbReference>
<dbReference type="GO" id="GO:0016655">
    <property type="term" value="F:oxidoreductase activity, acting on NAD(P)H, quinone or similar compound as acceptor"/>
    <property type="evidence" value="ECO:0007669"/>
    <property type="project" value="InterPro"/>
</dbReference>
<evidence type="ECO:0000256" key="4">
    <source>
        <dbReference type="ARBA" id="ARBA00023027"/>
    </source>
</evidence>
<comment type="subunit">
    <text evidence="6">Homodimer.</text>
</comment>
<keyword evidence="2 6" id="KW-0288">FMN</keyword>
<comment type="function">
    <text evidence="6">Quinone reductase that provides resistance to thiol-specific stress caused by electrophilic quinones.</text>
</comment>
<keyword evidence="4 6" id="KW-0520">NAD</keyword>
<evidence type="ECO:0000259" key="7">
    <source>
        <dbReference type="Pfam" id="PF02525"/>
    </source>
</evidence>
<dbReference type="AlphaFoldDB" id="A0A5E4ZBW6"/>
<accession>A0A5E4ZBW6</accession>
<feature type="binding site" evidence="6">
    <location>
        <begin position="16"/>
        <end position="18"/>
    </location>
    <ligand>
        <name>FMN</name>
        <dbReference type="ChEBI" id="CHEBI:58210"/>
    </ligand>
</feature>
<keyword evidence="3 6" id="KW-0560">Oxidoreductase</keyword>
<reference evidence="8 9" key="1">
    <citation type="submission" date="2019-08" db="EMBL/GenBank/DDBJ databases">
        <authorList>
            <person name="Peeters C."/>
        </authorList>
    </citation>
    <scope>NUCLEOTIDE SEQUENCE [LARGE SCALE GENOMIC DNA]</scope>
    <source>
        <strain evidence="8 9">LMG 31108</strain>
    </source>
</reference>
<dbReference type="Gene3D" id="3.40.50.360">
    <property type="match status" value="1"/>
</dbReference>
<dbReference type="GO" id="GO:0009055">
    <property type="term" value="F:electron transfer activity"/>
    <property type="evidence" value="ECO:0007669"/>
    <property type="project" value="UniProtKB-UniRule"/>
</dbReference>
<evidence type="ECO:0000256" key="2">
    <source>
        <dbReference type="ARBA" id="ARBA00022643"/>
    </source>
</evidence>
<feature type="binding site" evidence="6">
    <location>
        <begin position="98"/>
        <end position="101"/>
    </location>
    <ligand>
        <name>FMN</name>
        <dbReference type="ChEBI" id="CHEBI:58210"/>
    </ligand>
</feature>
<comment type="caution">
    <text evidence="6">Lacks conserved residue(s) required for the propagation of feature annotation.</text>
</comment>
<comment type="similarity">
    <text evidence="6">Belongs to the azoreductase type 1 family.</text>
</comment>
<dbReference type="InterPro" id="IPR050104">
    <property type="entry name" value="FMN-dep_NADH:Q_OxRdtase_AzoR1"/>
</dbReference>
<dbReference type="GO" id="GO:0010181">
    <property type="term" value="F:FMN binding"/>
    <property type="evidence" value="ECO:0007669"/>
    <property type="project" value="UniProtKB-UniRule"/>
</dbReference>
<dbReference type="GO" id="GO:0016652">
    <property type="term" value="F:oxidoreductase activity, acting on NAD(P)H as acceptor"/>
    <property type="evidence" value="ECO:0007669"/>
    <property type="project" value="UniProtKB-UniRule"/>
</dbReference>
<gene>
    <name evidence="6" type="primary">azoR</name>
    <name evidence="8" type="ORF">PAN31108_05231</name>
</gene>
<keyword evidence="1 6" id="KW-0285">Flavoprotein</keyword>
<dbReference type="OrthoDB" id="9787136at2"/>
<dbReference type="EC" id="1.6.5.-" evidence="6"/>
<evidence type="ECO:0000313" key="9">
    <source>
        <dbReference type="Proteomes" id="UP000406256"/>
    </source>
</evidence>
<comment type="catalytic activity">
    <reaction evidence="5">
        <text>N,N-dimethyl-1,4-phenylenediamine + anthranilate + 2 NAD(+) = 2-(4-dimethylaminophenyl)diazenylbenzoate + 2 NADH + 2 H(+)</text>
        <dbReference type="Rhea" id="RHEA:55872"/>
        <dbReference type="ChEBI" id="CHEBI:15378"/>
        <dbReference type="ChEBI" id="CHEBI:15783"/>
        <dbReference type="ChEBI" id="CHEBI:16567"/>
        <dbReference type="ChEBI" id="CHEBI:57540"/>
        <dbReference type="ChEBI" id="CHEBI:57945"/>
        <dbReference type="ChEBI" id="CHEBI:71579"/>
        <dbReference type="EC" id="1.7.1.17"/>
    </reaction>
    <physiologicalReaction direction="right-to-left" evidence="5">
        <dbReference type="Rhea" id="RHEA:55874"/>
    </physiologicalReaction>
</comment>
<evidence type="ECO:0000256" key="1">
    <source>
        <dbReference type="ARBA" id="ARBA00022630"/>
    </source>
</evidence>
<dbReference type="HAMAP" id="MF_01216">
    <property type="entry name" value="Azoreductase_type1"/>
    <property type="match status" value="1"/>
</dbReference>
<comment type="function">
    <text evidence="6">Also exhibits azoreductase activity. Catalyzes the reductive cleavage of the azo bond in aromatic azo compounds to the corresponding amines.</text>
</comment>
<dbReference type="InterPro" id="IPR003680">
    <property type="entry name" value="Flavodoxin_fold"/>
</dbReference>
<dbReference type="SUPFAM" id="SSF52218">
    <property type="entry name" value="Flavoproteins"/>
    <property type="match status" value="1"/>
</dbReference>
<dbReference type="EC" id="1.7.1.17" evidence="6"/>
<evidence type="ECO:0000256" key="3">
    <source>
        <dbReference type="ARBA" id="ARBA00023002"/>
    </source>
</evidence>
<dbReference type="RefSeq" id="WP_150671645.1">
    <property type="nucleotide sequence ID" value="NZ_CABPSB010000045.1"/>
</dbReference>
<comment type="cofactor">
    <cofactor evidence="6">
        <name>FMN</name>
        <dbReference type="ChEBI" id="CHEBI:58210"/>
    </cofactor>
    <text evidence="6">Binds 1 FMN per subunit.</text>
</comment>
<dbReference type="InterPro" id="IPR029039">
    <property type="entry name" value="Flavoprotein-like_sf"/>
</dbReference>